<organism evidence="8 9">
    <name type="scientific">Trinickia soli</name>
    <dbReference type="NCBI Taxonomy" id="380675"/>
    <lineage>
        <taxon>Bacteria</taxon>
        <taxon>Pseudomonadati</taxon>
        <taxon>Pseudomonadota</taxon>
        <taxon>Betaproteobacteria</taxon>
        <taxon>Burkholderiales</taxon>
        <taxon>Burkholderiaceae</taxon>
        <taxon>Trinickia</taxon>
    </lineage>
</organism>
<dbReference type="InterPro" id="IPR009056">
    <property type="entry name" value="Cyt_c-like_dom"/>
</dbReference>
<dbReference type="PANTHER" id="PTHR35008:SF4">
    <property type="entry name" value="BLL4482 PROTEIN"/>
    <property type="match status" value="1"/>
</dbReference>
<dbReference type="InterPro" id="IPR036909">
    <property type="entry name" value="Cyt_c-like_dom_sf"/>
</dbReference>
<dbReference type="SUPFAM" id="SSF53850">
    <property type="entry name" value="Periplasmic binding protein-like II"/>
    <property type="match status" value="1"/>
</dbReference>
<dbReference type="EMBL" id="PNYB01000016">
    <property type="protein sequence ID" value="PMS21486.1"/>
    <property type="molecule type" value="Genomic_DNA"/>
</dbReference>
<dbReference type="RefSeq" id="WP_102611351.1">
    <property type="nucleotide sequence ID" value="NZ_CADIKD010000012.1"/>
</dbReference>
<feature type="domain" description="Cytochrome c" evidence="7">
    <location>
        <begin position="309"/>
        <end position="388"/>
    </location>
</feature>
<dbReference type="GO" id="GO:0020037">
    <property type="term" value="F:heme binding"/>
    <property type="evidence" value="ECO:0007669"/>
    <property type="project" value="InterPro"/>
</dbReference>
<evidence type="ECO:0000313" key="8">
    <source>
        <dbReference type="EMBL" id="PMS21486.1"/>
    </source>
</evidence>
<gene>
    <name evidence="8" type="ORF">C0Z19_18765</name>
</gene>
<evidence type="ECO:0000256" key="6">
    <source>
        <dbReference type="SAM" id="SignalP"/>
    </source>
</evidence>
<dbReference type="AlphaFoldDB" id="A0A2N7VWF3"/>
<keyword evidence="3 4" id="KW-0408">Iron</keyword>
<feature type="region of interest" description="Disordered" evidence="5">
    <location>
        <begin position="395"/>
        <end position="429"/>
    </location>
</feature>
<keyword evidence="1 4" id="KW-0349">Heme</keyword>
<dbReference type="Pfam" id="PF13442">
    <property type="entry name" value="Cytochrome_CBB3"/>
    <property type="match status" value="1"/>
</dbReference>
<dbReference type="PROSITE" id="PS51007">
    <property type="entry name" value="CYTC"/>
    <property type="match status" value="1"/>
</dbReference>
<feature type="compositionally biased region" description="Polar residues" evidence="5">
    <location>
        <begin position="395"/>
        <end position="413"/>
    </location>
</feature>
<protein>
    <submittedName>
        <fullName evidence="8">Cytochrome C</fullName>
    </submittedName>
</protein>
<evidence type="ECO:0000256" key="3">
    <source>
        <dbReference type="ARBA" id="ARBA00023004"/>
    </source>
</evidence>
<dbReference type="InterPro" id="IPR001638">
    <property type="entry name" value="Solute-binding_3/MltF_N"/>
</dbReference>
<evidence type="ECO:0000259" key="7">
    <source>
        <dbReference type="PROSITE" id="PS51007"/>
    </source>
</evidence>
<comment type="caution">
    <text evidence="8">The sequence shown here is derived from an EMBL/GenBank/DDBJ whole genome shotgun (WGS) entry which is preliminary data.</text>
</comment>
<proteinExistence type="predicted"/>
<dbReference type="SMART" id="SM00062">
    <property type="entry name" value="PBPb"/>
    <property type="match status" value="1"/>
</dbReference>
<evidence type="ECO:0000256" key="1">
    <source>
        <dbReference type="ARBA" id="ARBA00022617"/>
    </source>
</evidence>
<dbReference type="InterPro" id="IPR051459">
    <property type="entry name" value="Cytochrome_c-type_DH"/>
</dbReference>
<feature type="signal peptide" evidence="6">
    <location>
        <begin position="1"/>
        <end position="28"/>
    </location>
</feature>
<keyword evidence="2 4" id="KW-0479">Metal-binding</keyword>
<evidence type="ECO:0000313" key="9">
    <source>
        <dbReference type="Proteomes" id="UP000235347"/>
    </source>
</evidence>
<evidence type="ECO:0000256" key="2">
    <source>
        <dbReference type="ARBA" id="ARBA00022723"/>
    </source>
</evidence>
<dbReference type="Gene3D" id="1.10.760.10">
    <property type="entry name" value="Cytochrome c-like domain"/>
    <property type="match status" value="1"/>
</dbReference>
<feature type="chain" id="PRO_5014743831" evidence="6">
    <location>
        <begin position="29"/>
        <end position="429"/>
    </location>
</feature>
<accession>A0A2N7VWF3</accession>
<sequence length="429" mass="44467">MKTQLNRLGAAASVAAVLAFTMTPRATAAPLRICTFPGSPTAALDKAVAQETFKTAGIAAALVQFGDAGADDDGVSLKALRTALGRDCDVIAGFPRSRAADAADARMLFSRGYLSASYVSVAAASQGQPATAQEVIAATYGSPSQLIAVQEQHARFVLETTPEQTVAAVAEGRAQRAVVWYPAVVAYEQAHEGQHFDVRKTRSPYSDWHLVFAFGHHAKRLQQRVDGALGAMEADGRLAGLTRAWMPPPGLQAARAKPTAFAYLDGPTLGPRSGALRSARYLASATGHIVKVSDAAGASVAAAPSFDRAQVQHGKRLYASNCAKCHGADMQGITAPALSGAAFAPASNAHLTIGGVYAYMATNMPADRPGKLKDQEYADIMAFLLNANGYAPSSNKTTADSLRASTTPLNAGPQSPMHGSGSVAAASAK</sequence>
<reference evidence="8 9" key="1">
    <citation type="submission" date="2018-01" db="EMBL/GenBank/DDBJ databases">
        <title>Whole genome analyses suggest that Burkholderia sensu lato contains two further novel genera in the rhizoxinica-symbiotica group Mycetohabitans gen. nov., and Trinickia gen. nov.: implications for the evolution of diazotrophy and nodulation in the Burkholderiaceae.</title>
        <authorList>
            <person name="Estrada-de los Santos P."/>
            <person name="Palmer M."/>
            <person name="Chavez-Ramirez B."/>
            <person name="Beukes C."/>
            <person name="Steenkamp E.T."/>
            <person name="Hirsch A.M."/>
            <person name="Manyaka P."/>
            <person name="Maluk M."/>
            <person name="Lafos M."/>
            <person name="Crook M."/>
            <person name="Gross E."/>
            <person name="Simon M.F."/>
            <person name="Bueno dos Reis Junior F."/>
            <person name="Poole P.S."/>
            <person name="Venter S.N."/>
            <person name="James E.K."/>
        </authorList>
    </citation>
    <scope>NUCLEOTIDE SEQUENCE [LARGE SCALE GENOMIC DNA]</scope>
    <source>
        <strain evidence="8 9">GP25-8</strain>
    </source>
</reference>
<dbReference type="Proteomes" id="UP000235347">
    <property type="component" value="Unassembled WGS sequence"/>
</dbReference>
<evidence type="ECO:0000256" key="5">
    <source>
        <dbReference type="SAM" id="MobiDB-lite"/>
    </source>
</evidence>
<keyword evidence="9" id="KW-1185">Reference proteome</keyword>
<dbReference type="SUPFAM" id="SSF46626">
    <property type="entry name" value="Cytochrome c"/>
    <property type="match status" value="1"/>
</dbReference>
<dbReference type="PANTHER" id="PTHR35008">
    <property type="entry name" value="BLL4482 PROTEIN-RELATED"/>
    <property type="match status" value="1"/>
</dbReference>
<name>A0A2N7VWF3_9BURK</name>
<dbReference type="GO" id="GO:0009055">
    <property type="term" value="F:electron transfer activity"/>
    <property type="evidence" value="ECO:0007669"/>
    <property type="project" value="InterPro"/>
</dbReference>
<dbReference type="GO" id="GO:0046872">
    <property type="term" value="F:metal ion binding"/>
    <property type="evidence" value="ECO:0007669"/>
    <property type="project" value="UniProtKB-KW"/>
</dbReference>
<dbReference type="Gene3D" id="3.40.190.10">
    <property type="entry name" value="Periplasmic binding protein-like II"/>
    <property type="match status" value="2"/>
</dbReference>
<keyword evidence="6" id="KW-0732">Signal</keyword>
<evidence type="ECO:0000256" key="4">
    <source>
        <dbReference type="PROSITE-ProRule" id="PRU00433"/>
    </source>
</evidence>